<comment type="subunit">
    <text evidence="2">Monomer.</text>
</comment>
<evidence type="ECO:0000256" key="3">
    <source>
        <dbReference type="ARBA" id="ARBA00022448"/>
    </source>
</evidence>
<dbReference type="GO" id="GO:0015035">
    <property type="term" value="F:protein-disulfide reductase activity"/>
    <property type="evidence" value="ECO:0007669"/>
    <property type="project" value="InterPro"/>
</dbReference>
<evidence type="ECO:0000256" key="5">
    <source>
        <dbReference type="ARBA" id="ARBA00023157"/>
    </source>
</evidence>
<sequence length="92" mass="10386">MFTVIFGREGCPYCVRAKEVSTQLSKDVVGFKFKYIDINKEGISKADLEKTVGKPVETVPQIFVEQVHIGGFTEFEAYAKENFGLYQENTPV</sequence>
<dbReference type="InterPro" id="IPR014025">
    <property type="entry name" value="Glutaredoxin_subgr"/>
</dbReference>
<dbReference type="GO" id="GO:0009055">
    <property type="term" value="F:electron transfer activity"/>
    <property type="evidence" value="ECO:0007669"/>
    <property type="project" value="InterPro"/>
</dbReference>
<dbReference type="PANTHER" id="PTHR45694">
    <property type="entry name" value="GLUTAREDOXIN 2"/>
    <property type="match status" value="1"/>
</dbReference>
<dbReference type="Gene3D" id="3.40.30.10">
    <property type="entry name" value="Glutaredoxin"/>
    <property type="match status" value="1"/>
</dbReference>
<dbReference type="Pfam" id="PF00462">
    <property type="entry name" value="Glutaredoxin"/>
    <property type="match status" value="1"/>
</dbReference>
<dbReference type="PROSITE" id="PS51354">
    <property type="entry name" value="GLUTAREDOXIN_2"/>
    <property type="match status" value="1"/>
</dbReference>
<keyword evidence="3" id="KW-0813">Transport</keyword>
<reference evidence="8 9" key="1">
    <citation type="submission" date="2016-10" db="EMBL/GenBank/DDBJ databases">
        <authorList>
            <person name="de Groot N.N."/>
        </authorList>
    </citation>
    <scope>NUCLEOTIDE SEQUENCE [LARGE SCALE GENOMIC DNA]</scope>
    <source>
        <strain evidence="8 9">DSM 6059</strain>
    </source>
</reference>
<dbReference type="NCBIfam" id="NF008401">
    <property type="entry name" value="PRK11200.1"/>
    <property type="match status" value="1"/>
</dbReference>
<dbReference type="InterPro" id="IPR002109">
    <property type="entry name" value="Glutaredoxin"/>
</dbReference>
<dbReference type="AlphaFoldDB" id="A0A1I1ENH9"/>
<dbReference type="InterPro" id="IPR036249">
    <property type="entry name" value="Thioredoxin-like_sf"/>
</dbReference>
<dbReference type="EMBL" id="FOLO01000002">
    <property type="protein sequence ID" value="SFB88665.1"/>
    <property type="molecule type" value="Genomic_DNA"/>
</dbReference>
<dbReference type="GO" id="GO:0015038">
    <property type="term" value="F:glutathione disulfide oxidoreductase activity"/>
    <property type="evidence" value="ECO:0007669"/>
    <property type="project" value="TreeGrafter"/>
</dbReference>
<dbReference type="PRINTS" id="PR00160">
    <property type="entry name" value="GLUTAREDOXIN"/>
</dbReference>
<dbReference type="InterPro" id="IPR011767">
    <property type="entry name" value="GLR_AS"/>
</dbReference>
<accession>A0A1I1ENH9</accession>
<dbReference type="NCBIfam" id="TIGR02183">
    <property type="entry name" value="GRXA"/>
    <property type="match status" value="1"/>
</dbReference>
<dbReference type="GO" id="GO:0045454">
    <property type="term" value="P:cell redox homeostasis"/>
    <property type="evidence" value="ECO:0007669"/>
    <property type="project" value="InterPro"/>
</dbReference>
<dbReference type="CDD" id="cd02066">
    <property type="entry name" value="GRX_family"/>
    <property type="match status" value="1"/>
</dbReference>
<keyword evidence="6" id="KW-0676">Redox-active center</keyword>
<proteinExistence type="inferred from homology"/>
<evidence type="ECO:0000256" key="4">
    <source>
        <dbReference type="ARBA" id="ARBA00022982"/>
    </source>
</evidence>
<evidence type="ECO:0000256" key="2">
    <source>
        <dbReference type="ARBA" id="ARBA00011245"/>
    </source>
</evidence>
<keyword evidence="5" id="KW-1015">Disulfide bond</keyword>
<dbReference type="GO" id="GO:0005737">
    <property type="term" value="C:cytoplasm"/>
    <property type="evidence" value="ECO:0007669"/>
    <property type="project" value="TreeGrafter"/>
</dbReference>
<keyword evidence="9" id="KW-1185">Reference proteome</keyword>
<evidence type="ECO:0000256" key="1">
    <source>
        <dbReference type="ARBA" id="ARBA00007787"/>
    </source>
</evidence>
<feature type="domain" description="Glutaredoxin" evidence="7">
    <location>
        <begin position="4"/>
        <end position="69"/>
    </location>
</feature>
<dbReference type="Proteomes" id="UP000198862">
    <property type="component" value="Unassembled WGS sequence"/>
</dbReference>
<gene>
    <name evidence="8" type="ORF">SAMN02745724_00365</name>
</gene>
<dbReference type="SUPFAM" id="SSF52833">
    <property type="entry name" value="Thioredoxin-like"/>
    <property type="match status" value="1"/>
</dbReference>
<dbReference type="PROSITE" id="PS00195">
    <property type="entry name" value="GLUTAREDOXIN_1"/>
    <property type="match status" value="1"/>
</dbReference>
<evidence type="ECO:0000259" key="7">
    <source>
        <dbReference type="Pfam" id="PF00462"/>
    </source>
</evidence>
<keyword evidence="4" id="KW-0249">Electron transport</keyword>
<dbReference type="RefSeq" id="WP_091979296.1">
    <property type="nucleotide sequence ID" value="NZ_FOLO01000002.1"/>
</dbReference>
<evidence type="ECO:0000313" key="9">
    <source>
        <dbReference type="Proteomes" id="UP000198862"/>
    </source>
</evidence>
<evidence type="ECO:0000313" key="8">
    <source>
        <dbReference type="EMBL" id="SFB88665.1"/>
    </source>
</evidence>
<dbReference type="InterPro" id="IPR011902">
    <property type="entry name" value="GRXA"/>
</dbReference>
<protein>
    <submittedName>
        <fullName evidence="8">Glutaredoxin 1</fullName>
    </submittedName>
</protein>
<organism evidence="8 9">
    <name type="scientific">Pseudoalteromonas denitrificans DSM 6059</name>
    <dbReference type="NCBI Taxonomy" id="1123010"/>
    <lineage>
        <taxon>Bacteria</taxon>
        <taxon>Pseudomonadati</taxon>
        <taxon>Pseudomonadota</taxon>
        <taxon>Gammaproteobacteria</taxon>
        <taxon>Alteromonadales</taxon>
        <taxon>Pseudoalteromonadaceae</taxon>
        <taxon>Pseudoalteromonas</taxon>
    </lineage>
</organism>
<name>A0A1I1ENH9_9GAMM</name>
<comment type="similarity">
    <text evidence="1">Belongs to the glutaredoxin family.</text>
</comment>
<dbReference type="GO" id="GO:0034599">
    <property type="term" value="P:cellular response to oxidative stress"/>
    <property type="evidence" value="ECO:0007669"/>
    <property type="project" value="TreeGrafter"/>
</dbReference>
<dbReference type="STRING" id="1123010.SAMN02745724_00365"/>
<dbReference type="PANTHER" id="PTHR45694:SF28">
    <property type="entry name" value="GLUTAREDOXIN 1"/>
    <property type="match status" value="1"/>
</dbReference>
<dbReference type="OrthoDB" id="9814618at2"/>
<evidence type="ECO:0000256" key="6">
    <source>
        <dbReference type="ARBA" id="ARBA00023284"/>
    </source>
</evidence>